<dbReference type="SUPFAM" id="SSF53067">
    <property type="entry name" value="Actin-like ATPase domain"/>
    <property type="match status" value="2"/>
</dbReference>
<dbReference type="InterPro" id="IPR043129">
    <property type="entry name" value="ATPase_NBD"/>
</dbReference>
<dbReference type="RefSeq" id="XP_002669515.1">
    <property type="nucleotide sequence ID" value="XM_002669469.1"/>
</dbReference>
<protein>
    <recommendedName>
        <fullName evidence="4">Actin</fullName>
    </recommendedName>
</protein>
<accession>D2W268</accession>
<dbReference type="STRING" id="5762.D2W268"/>
<dbReference type="InterPro" id="IPR004000">
    <property type="entry name" value="Actin"/>
</dbReference>
<name>D2W268_NAEGR</name>
<proteinExistence type="inferred from homology"/>
<dbReference type="Proteomes" id="UP000006671">
    <property type="component" value="Unassembled WGS sequence"/>
</dbReference>
<sequence length="305" mass="34174">MKEGEIVDWFLMDSVLGDTFYKECRTEVAEYPMAISVSSYFGLKDRYKLAEILYETYCSPSVMFVNQGRASLRRYARTGVDVSIGAGVACVLPVVDGKIIKENIKKLNVNGNDLTNYLGQLIAKKGISTGTELDPKYCEGVRNIDTIKAKCFLLDEYIEESTTPEQSFTFDDCTISLGKELYQAPEPLFQPHLIGKDCPGLAEVIHSCISSCEVDTREQLYQNIVFSGASSLFKNLAQRLKKELGELAPNNYKIGVTAPPESKYSVWMGTCAEAESFYNHDKWVTREMYEEQGEAITSKFSTTIC</sequence>
<dbReference type="AlphaFoldDB" id="D2W268"/>
<evidence type="ECO:0000256" key="1">
    <source>
        <dbReference type="RuleBase" id="RU000487"/>
    </source>
</evidence>
<dbReference type="SMART" id="SM00268">
    <property type="entry name" value="ACTIN"/>
    <property type="match status" value="1"/>
</dbReference>
<dbReference type="EMBL" id="GG738925">
    <property type="protein sequence ID" value="EFC36771.1"/>
    <property type="molecule type" value="Genomic_DNA"/>
</dbReference>
<dbReference type="InParanoid" id="D2W268"/>
<dbReference type="VEuPathDB" id="AmoebaDB:NAEGRDRAFT_44865"/>
<dbReference type="Gene3D" id="3.90.640.10">
    <property type="entry name" value="Actin, Chain A, domain 4"/>
    <property type="match status" value="1"/>
</dbReference>
<organism evidence="3">
    <name type="scientific">Naegleria gruberi</name>
    <name type="common">Amoeba</name>
    <dbReference type="NCBI Taxonomy" id="5762"/>
    <lineage>
        <taxon>Eukaryota</taxon>
        <taxon>Discoba</taxon>
        <taxon>Heterolobosea</taxon>
        <taxon>Tetramitia</taxon>
        <taxon>Eutetramitia</taxon>
        <taxon>Vahlkampfiidae</taxon>
        <taxon>Naegleria</taxon>
    </lineage>
</organism>
<dbReference type="KEGG" id="ngr:NAEGRDRAFT_44865"/>
<gene>
    <name evidence="2" type="ORF">NAEGRDRAFT_44865</name>
</gene>
<keyword evidence="3" id="KW-1185">Reference proteome</keyword>
<evidence type="ECO:0000313" key="3">
    <source>
        <dbReference type="Proteomes" id="UP000006671"/>
    </source>
</evidence>
<comment type="similarity">
    <text evidence="1">Belongs to the actin family.</text>
</comment>
<dbReference type="Pfam" id="PF00022">
    <property type="entry name" value="Actin"/>
    <property type="match status" value="1"/>
</dbReference>
<dbReference type="eggNOG" id="KOG0676">
    <property type="taxonomic scope" value="Eukaryota"/>
</dbReference>
<dbReference type="GeneID" id="8862910"/>
<dbReference type="PANTHER" id="PTHR11937">
    <property type="entry name" value="ACTIN"/>
    <property type="match status" value="1"/>
</dbReference>
<evidence type="ECO:0000313" key="2">
    <source>
        <dbReference type="EMBL" id="EFC36771.1"/>
    </source>
</evidence>
<evidence type="ECO:0008006" key="4">
    <source>
        <dbReference type="Google" id="ProtNLM"/>
    </source>
</evidence>
<reference evidence="2 3" key="1">
    <citation type="journal article" date="2010" name="Cell">
        <title>The genome of Naegleria gruberi illuminates early eukaryotic versatility.</title>
        <authorList>
            <person name="Fritz-Laylin L.K."/>
            <person name="Prochnik S.E."/>
            <person name="Ginger M.L."/>
            <person name="Dacks J.B."/>
            <person name="Carpenter M.L."/>
            <person name="Field M.C."/>
            <person name="Kuo A."/>
            <person name="Paredez A."/>
            <person name="Chapman J."/>
            <person name="Pham J."/>
            <person name="Shu S."/>
            <person name="Neupane R."/>
            <person name="Cipriano M."/>
            <person name="Mancuso J."/>
            <person name="Tu H."/>
            <person name="Salamov A."/>
            <person name="Lindquist E."/>
            <person name="Shapiro H."/>
            <person name="Lucas S."/>
            <person name="Grigoriev I.V."/>
            <person name="Cande W.Z."/>
            <person name="Fulton C."/>
            <person name="Rokhsar D.S."/>
            <person name="Dawson S.C."/>
        </authorList>
    </citation>
    <scope>NUCLEOTIDE SEQUENCE [LARGE SCALE GENOMIC DNA]</scope>
    <source>
        <strain evidence="2 3">NEG-M</strain>
    </source>
</reference>
<dbReference type="Gene3D" id="3.30.420.40">
    <property type="match status" value="2"/>
</dbReference>